<protein>
    <submittedName>
        <fullName evidence="1">Uncharacterized protein</fullName>
    </submittedName>
</protein>
<dbReference type="AlphaFoldDB" id="A0A9P6KDH0"/>
<organism evidence="1 2">
    <name type="scientific">Lunasporangiospora selenospora</name>
    <dbReference type="NCBI Taxonomy" id="979761"/>
    <lineage>
        <taxon>Eukaryota</taxon>
        <taxon>Fungi</taxon>
        <taxon>Fungi incertae sedis</taxon>
        <taxon>Mucoromycota</taxon>
        <taxon>Mortierellomycotina</taxon>
        <taxon>Mortierellomycetes</taxon>
        <taxon>Mortierellales</taxon>
        <taxon>Mortierellaceae</taxon>
        <taxon>Lunasporangiospora</taxon>
    </lineage>
</organism>
<keyword evidence="2" id="KW-1185">Reference proteome</keyword>
<dbReference type="EMBL" id="JAABOA010001897">
    <property type="protein sequence ID" value="KAF9580707.1"/>
    <property type="molecule type" value="Genomic_DNA"/>
</dbReference>
<accession>A0A9P6KDH0</accession>
<name>A0A9P6KDH0_9FUNG</name>
<evidence type="ECO:0000313" key="1">
    <source>
        <dbReference type="EMBL" id="KAF9580707.1"/>
    </source>
</evidence>
<feature type="non-terminal residue" evidence="1">
    <location>
        <position position="1"/>
    </location>
</feature>
<comment type="caution">
    <text evidence="1">The sequence shown here is derived from an EMBL/GenBank/DDBJ whole genome shotgun (WGS) entry which is preliminary data.</text>
</comment>
<reference evidence="1" key="1">
    <citation type="journal article" date="2020" name="Fungal Divers.">
        <title>Resolving the Mortierellaceae phylogeny through synthesis of multi-gene phylogenetics and phylogenomics.</title>
        <authorList>
            <person name="Vandepol N."/>
            <person name="Liber J."/>
            <person name="Desiro A."/>
            <person name="Na H."/>
            <person name="Kennedy M."/>
            <person name="Barry K."/>
            <person name="Grigoriev I.V."/>
            <person name="Miller A.N."/>
            <person name="O'Donnell K."/>
            <person name="Stajich J.E."/>
            <person name="Bonito G."/>
        </authorList>
    </citation>
    <scope>NUCLEOTIDE SEQUENCE</scope>
    <source>
        <strain evidence="1">KOD1015</strain>
    </source>
</reference>
<evidence type="ECO:0000313" key="2">
    <source>
        <dbReference type="Proteomes" id="UP000780801"/>
    </source>
</evidence>
<dbReference type="Proteomes" id="UP000780801">
    <property type="component" value="Unassembled WGS sequence"/>
</dbReference>
<proteinExistence type="predicted"/>
<sequence>RASISSHARACASKGQGLEASKAKLIRDEKGGLPKGVRKTAFMDVRARFEEAKTFSDDARQACHII</sequence>
<gene>
    <name evidence="1" type="ORF">BGW38_002530</name>
</gene>